<dbReference type="Proteomes" id="UP000639643">
    <property type="component" value="Unassembled WGS sequence"/>
</dbReference>
<proteinExistence type="predicted"/>
<evidence type="ECO:0000313" key="2">
    <source>
        <dbReference type="Proteomes" id="UP000639643"/>
    </source>
</evidence>
<name>A0A8H6KJ37_9PEZI</name>
<protein>
    <submittedName>
        <fullName evidence="1">Uncharacterized protein</fullName>
    </submittedName>
</protein>
<evidence type="ECO:0000313" key="1">
    <source>
        <dbReference type="EMBL" id="KAF6832524.1"/>
    </source>
</evidence>
<comment type="caution">
    <text evidence="1">The sequence shown here is derived from an EMBL/GenBank/DDBJ whole genome shotgun (WGS) entry which is preliminary data.</text>
</comment>
<gene>
    <name evidence="1" type="ORF">CMUS01_06890</name>
</gene>
<dbReference type="EMBL" id="WIGM01000235">
    <property type="protein sequence ID" value="KAF6832524.1"/>
    <property type="molecule type" value="Genomic_DNA"/>
</dbReference>
<reference evidence="1" key="1">
    <citation type="journal article" date="2020" name="Phytopathology">
        <title>Genome Sequence Resources of Colletotrichum truncatum, C. plurivorum, C. musicola, and C. sojae: Four Species Pathogenic to Soybean (Glycine max).</title>
        <authorList>
            <person name="Rogerio F."/>
            <person name="Boufleur T.R."/>
            <person name="Ciampi-Guillardi M."/>
            <person name="Sukno S.A."/>
            <person name="Thon M.R."/>
            <person name="Massola Junior N.S."/>
            <person name="Baroncelli R."/>
        </authorList>
    </citation>
    <scope>NUCLEOTIDE SEQUENCE</scope>
    <source>
        <strain evidence="1">LFN0074</strain>
    </source>
</reference>
<accession>A0A8H6KJ37</accession>
<keyword evidence="2" id="KW-1185">Reference proteome</keyword>
<sequence>MKRNLRPIYIHDFTPEGPISKHGFNLDRLELDDAVVEAAKEKAEGTNFRWIHLPLNDIDFAEACAKKLLGKSQALHLRNSWASQLRPTGFVSPDIVPPHGWSIAPSIQFSSPDGEHPGDQQDFSLFLPYLNVEQFKQVYDQASDSARASNSRDKDGSKPSWWADTRFHNGSEWVELQKRYRRGEWPKELRHMRKTIGEFSDPALRDIKRNAFQTLSKWTDDSGNMPIHGWPSARPDSLLMMVDQA</sequence>
<organism evidence="1 2">
    <name type="scientific">Colletotrichum musicola</name>
    <dbReference type="NCBI Taxonomy" id="2175873"/>
    <lineage>
        <taxon>Eukaryota</taxon>
        <taxon>Fungi</taxon>
        <taxon>Dikarya</taxon>
        <taxon>Ascomycota</taxon>
        <taxon>Pezizomycotina</taxon>
        <taxon>Sordariomycetes</taxon>
        <taxon>Hypocreomycetidae</taxon>
        <taxon>Glomerellales</taxon>
        <taxon>Glomerellaceae</taxon>
        <taxon>Colletotrichum</taxon>
        <taxon>Colletotrichum orchidearum species complex</taxon>
    </lineage>
</organism>
<dbReference type="OrthoDB" id="341259at2759"/>
<dbReference type="AlphaFoldDB" id="A0A8H6KJ37"/>